<proteinExistence type="predicted"/>
<keyword evidence="3" id="KW-1185">Reference proteome</keyword>
<reference evidence="2 3" key="1">
    <citation type="submission" date="2020-08" db="EMBL/GenBank/DDBJ databases">
        <title>Genomic Encyclopedia of Type Strains, Phase IV (KMG-IV): sequencing the most valuable type-strain genomes for metagenomic binning, comparative biology and taxonomic classification.</title>
        <authorList>
            <person name="Goeker M."/>
        </authorList>
    </citation>
    <scope>NUCLEOTIDE SEQUENCE [LARGE SCALE GENOMIC DNA]</scope>
    <source>
        <strain evidence="2 3">DSM 21769</strain>
    </source>
</reference>
<keyword evidence="1" id="KW-1133">Transmembrane helix</keyword>
<keyword evidence="1" id="KW-0472">Membrane</keyword>
<evidence type="ECO:0000313" key="3">
    <source>
        <dbReference type="Proteomes" id="UP000568839"/>
    </source>
</evidence>
<keyword evidence="1" id="KW-0812">Transmembrane</keyword>
<protein>
    <submittedName>
        <fullName evidence="2">Uncharacterized protein YheU (UPF0270 family)</fullName>
    </submittedName>
</protein>
<evidence type="ECO:0000313" key="2">
    <source>
        <dbReference type="EMBL" id="MBB6449902.1"/>
    </source>
</evidence>
<evidence type="ECO:0000256" key="1">
    <source>
        <dbReference type="SAM" id="Phobius"/>
    </source>
</evidence>
<comment type="caution">
    <text evidence="2">The sequence shown here is derived from an EMBL/GenBank/DDBJ whole genome shotgun (WGS) entry which is preliminary data.</text>
</comment>
<organism evidence="2 3">
    <name type="scientific">Geomicrobium halophilum</name>
    <dbReference type="NCBI Taxonomy" id="549000"/>
    <lineage>
        <taxon>Bacteria</taxon>
        <taxon>Bacillati</taxon>
        <taxon>Bacillota</taxon>
        <taxon>Bacilli</taxon>
        <taxon>Bacillales</taxon>
        <taxon>Geomicrobium</taxon>
    </lineage>
</organism>
<dbReference type="Proteomes" id="UP000568839">
    <property type="component" value="Unassembled WGS sequence"/>
</dbReference>
<dbReference type="AlphaFoldDB" id="A0A841PZ87"/>
<dbReference type="EMBL" id="JACHHJ010000002">
    <property type="protein sequence ID" value="MBB6449902.1"/>
    <property type="molecule type" value="Genomic_DNA"/>
</dbReference>
<gene>
    <name evidence="2" type="ORF">HNR44_001880</name>
</gene>
<dbReference type="RefSeq" id="WP_184403843.1">
    <property type="nucleotide sequence ID" value="NZ_JACHHJ010000002.1"/>
</dbReference>
<sequence>MDKTLKYILIFTLGLTIGFVLNFFINQDVNEGESQPDAKQDEASPQNDEVANVDHVIDLHDHIEKFDPMIEEHHNLAGTGPYHPEFESDFDQNVHDIAEEIEQGRMVDEAFPATTNAEVEEIRSVYHRVLDEFEKYAAIGETEELEVLMFADLSSHIDITERHKKTFYNIAEEYILGEIEEDDARETDDGETELQVETDPYRIAYDASKEGVELFYSEISDSVTFDHPALPEIDIEQEPNGDFIVDSYVVITYHEDGRTSEVAYEMTISEEYEYIDIYAPKANGYFPLSGQYVP</sequence>
<accession>A0A841PZ87</accession>
<feature type="transmembrane region" description="Helical" evidence="1">
    <location>
        <begin position="7"/>
        <end position="25"/>
    </location>
</feature>
<name>A0A841PZ87_9BACL</name>